<dbReference type="RefSeq" id="WP_231446967.1">
    <property type="nucleotide sequence ID" value="NZ_JAJOMB010000016.1"/>
</dbReference>
<gene>
    <name evidence="3" type="ORF">LR394_26410</name>
</gene>
<dbReference type="PANTHER" id="PTHR21240">
    <property type="entry name" value="2-AMINO-3-CARBOXYLMUCONATE-6-SEMIALDEHYDE DECARBOXYLASE"/>
    <property type="match status" value="1"/>
</dbReference>
<dbReference type="InterPro" id="IPR006680">
    <property type="entry name" value="Amidohydro-rel"/>
</dbReference>
<keyword evidence="1" id="KW-0456">Lyase</keyword>
<name>A0A9X1NI38_9ACTN</name>
<dbReference type="InterPro" id="IPR032465">
    <property type="entry name" value="ACMSD"/>
</dbReference>
<dbReference type="AlphaFoldDB" id="A0A9X1NI38"/>
<sequence>MKPRIPIVDVLVPVTPEGAVKDISEVPPHLRVPSILNPLSLEQLLQRMDHYGIGQSVIPARKYGQHWGMSYEFLRDFVAKSPNRLFATAGIDPLNKMPGVRLFEEAVRDWGFVGAHTYSSWSQVPADDRLYYPYYAKAEELGVPFQVECMAAKAPRSMGHPQFFDRVAADFPDLKLVATHCGYPWERELMAYAEFRPNFYVGADGFPTELWHEDLIRFIKGTGFGGQHPWSKDRSDKGNPNFNSTSNRAVFATNYLSMDLEQTFADIDAMDLSDEIRDKLFAHNGRRLFGLPELEHEMPAPGTVPLPTV</sequence>
<dbReference type="GO" id="GO:0016831">
    <property type="term" value="F:carboxy-lyase activity"/>
    <property type="evidence" value="ECO:0007669"/>
    <property type="project" value="InterPro"/>
</dbReference>
<dbReference type="Gene3D" id="3.20.20.140">
    <property type="entry name" value="Metal-dependent hydrolases"/>
    <property type="match status" value="1"/>
</dbReference>
<dbReference type="Proteomes" id="UP001138997">
    <property type="component" value="Unassembled WGS sequence"/>
</dbReference>
<protein>
    <submittedName>
        <fullName evidence="3">Amidohydrolase family protein</fullName>
    </submittedName>
</protein>
<reference evidence="3" key="1">
    <citation type="submission" date="2021-11" db="EMBL/GenBank/DDBJ databases">
        <title>Streptomyces corallinus and Kineosporia corallina sp. nov., two new coral-derived marine actinobacteria.</title>
        <authorList>
            <person name="Buangrab K."/>
            <person name="Sutthacheep M."/>
            <person name="Yeemin T."/>
            <person name="Harunari E."/>
            <person name="Igarashi Y."/>
            <person name="Sripreechasak P."/>
            <person name="Kanchanasin P."/>
            <person name="Tanasupawat S."/>
            <person name="Phongsopitanun W."/>
        </authorList>
    </citation>
    <scope>NUCLEOTIDE SEQUENCE</scope>
    <source>
        <strain evidence="3">JCM 31032</strain>
    </source>
</reference>
<dbReference type="InterPro" id="IPR032466">
    <property type="entry name" value="Metal_Hydrolase"/>
</dbReference>
<proteinExistence type="predicted"/>
<organism evidence="3 4">
    <name type="scientific">Kineosporia babensis</name>
    <dbReference type="NCBI Taxonomy" id="499548"/>
    <lineage>
        <taxon>Bacteria</taxon>
        <taxon>Bacillati</taxon>
        <taxon>Actinomycetota</taxon>
        <taxon>Actinomycetes</taxon>
        <taxon>Kineosporiales</taxon>
        <taxon>Kineosporiaceae</taxon>
        <taxon>Kineosporia</taxon>
    </lineage>
</organism>
<dbReference type="EMBL" id="JAJOMB010000016">
    <property type="protein sequence ID" value="MCD5314445.1"/>
    <property type="molecule type" value="Genomic_DNA"/>
</dbReference>
<comment type="caution">
    <text evidence="3">The sequence shown here is derived from an EMBL/GenBank/DDBJ whole genome shotgun (WGS) entry which is preliminary data.</text>
</comment>
<dbReference type="Pfam" id="PF04909">
    <property type="entry name" value="Amidohydro_2"/>
    <property type="match status" value="1"/>
</dbReference>
<keyword evidence="4" id="KW-1185">Reference proteome</keyword>
<dbReference type="PANTHER" id="PTHR21240:SF19">
    <property type="entry name" value="CATALYTIC_ HYDROLASE"/>
    <property type="match status" value="1"/>
</dbReference>
<evidence type="ECO:0000259" key="2">
    <source>
        <dbReference type="Pfam" id="PF04909"/>
    </source>
</evidence>
<evidence type="ECO:0000313" key="3">
    <source>
        <dbReference type="EMBL" id="MCD5314445.1"/>
    </source>
</evidence>
<evidence type="ECO:0000256" key="1">
    <source>
        <dbReference type="ARBA" id="ARBA00023239"/>
    </source>
</evidence>
<accession>A0A9X1NI38</accession>
<feature type="domain" description="Amidohydrolase-related" evidence="2">
    <location>
        <begin position="76"/>
        <end position="291"/>
    </location>
</feature>
<dbReference type="GO" id="GO:0016787">
    <property type="term" value="F:hydrolase activity"/>
    <property type="evidence" value="ECO:0007669"/>
    <property type="project" value="InterPro"/>
</dbReference>
<dbReference type="SUPFAM" id="SSF51556">
    <property type="entry name" value="Metallo-dependent hydrolases"/>
    <property type="match status" value="1"/>
</dbReference>
<evidence type="ECO:0000313" key="4">
    <source>
        <dbReference type="Proteomes" id="UP001138997"/>
    </source>
</evidence>